<dbReference type="InterPro" id="IPR016794">
    <property type="entry name" value="UCP21603_acetyltransf"/>
</dbReference>
<dbReference type="GO" id="GO:0016747">
    <property type="term" value="F:acyltransferase activity, transferring groups other than amino-acyl groups"/>
    <property type="evidence" value="ECO:0007669"/>
    <property type="project" value="InterPro"/>
</dbReference>
<evidence type="ECO:0000313" key="2">
    <source>
        <dbReference type="EMBL" id="SNV37852.1"/>
    </source>
</evidence>
<dbReference type="KEGG" id="cgrn:4412665_01594"/>
<name>A0A239WTV1_9ACTN</name>
<feature type="domain" description="N-acetyltransferase" evidence="1">
    <location>
        <begin position="140"/>
        <end position="279"/>
    </location>
</feature>
<dbReference type="EMBL" id="LT906441">
    <property type="protein sequence ID" value="SNV37852.1"/>
    <property type="molecule type" value="Genomic_DNA"/>
</dbReference>
<dbReference type="InterPro" id="IPR000182">
    <property type="entry name" value="GNAT_dom"/>
</dbReference>
<sequence>MRTRVRPLDDDDLPDALALLGARPVENLFLLDRIQQGGLKRSRLGCPVYGAFRHGDLVGLVHVGSNLVPVADDEEVLAALAARVGPWRTSTSIMGTQRAVLPFHEHLTHLSERAWGHPRAKRTDQPLLVIDSPPAITPDPRVRVVGFEDFESYFRAAVDMYTEEVGVSPLDPSNGYRRHMLAMMQRGDTFGILDEHRTVRWKSDVALSWGGACQIQGVWLDPTLRGQRLSAPAMAGVVQLARLRHHTVTLYVNDFNVAARGTYDAVGFRRIGTMTTILY</sequence>
<accession>A0A239WTV1</accession>
<evidence type="ECO:0000259" key="1">
    <source>
        <dbReference type="PROSITE" id="PS51186"/>
    </source>
</evidence>
<dbReference type="AlphaFoldDB" id="A0A239WTV1"/>
<dbReference type="SUPFAM" id="SSF55729">
    <property type="entry name" value="Acyl-CoA N-acyltransferases (Nat)"/>
    <property type="match status" value="1"/>
</dbReference>
<dbReference type="RefSeq" id="WP_065860533.1">
    <property type="nucleotide sequence ID" value="NZ_LT906441.1"/>
</dbReference>
<protein>
    <submittedName>
        <fullName evidence="2">Predicted acetyltransferase</fullName>
    </submittedName>
</protein>
<dbReference type="eggNOG" id="COG3393">
    <property type="taxonomic scope" value="Bacteria"/>
</dbReference>
<evidence type="ECO:0000313" key="3">
    <source>
        <dbReference type="Proteomes" id="UP000215332"/>
    </source>
</evidence>
<gene>
    <name evidence="2" type="ORF">SAMEA4412665_01594</name>
</gene>
<dbReference type="Pfam" id="PF13312">
    <property type="entry name" value="DUF4081"/>
    <property type="match status" value="1"/>
</dbReference>
<dbReference type="Gene3D" id="3.40.630.30">
    <property type="match status" value="1"/>
</dbReference>
<organism evidence="2 3">
    <name type="scientific">Cutibacterium granulosum</name>
    <dbReference type="NCBI Taxonomy" id="33011"/>
    <lineage>
        <taxon>Bacteria</taxon>
        <taxon>Bacillati</taxon>
        <taxon>Actinomycetota</taxon>
        <taxon>Actinomycetes</taxon>
        <taxon>Propionibacteriales</taxon>
        <taxon>Propionibacteriaceae</taxon>
        <taxon>Cutibacterium</taxon>
    </lineage>
</organism>
<keyword evidence="2" id="KW-0808">Transferase</keyword>
<reference evidence="2 3" key="1">
    <citation type="submission" date="2017-06" db="EMBL/GenBank/DDBJ databases">
        <authorList>
            <consortium name="Pathogen Informatics"/>
        </authorList>
    </citation>
    <scope>NUCLEOTIDE SEQUENCE [LARGE SCALE GENOMIC DNA]</scope>
    <source>
        <strain evidence="2 3">NCTC11865</strain>
    </source>
</reference>
<proteinExistence type="predicted"/>
<dbReference type="PIRSF" id="PIRSF021603">
    <property type="entry name" value="UCP21603_acetyltransf"/>
    <property type="match status" value="1"/>
</dbReference>
<dbReference type="PROSITE" id="PS51186">
    <property type="entry name" value="GNAT"/>
    <property type="match status" value="1"/>
</dbReference>
<dbReference type="InterPro" id="IPR025289">
    <property type="entry name" value="DUF4081"/>
</dbReference>
<dbReference type="Proteomes" id="UP000215332">
    <property type="component" value="Chromosome 1"/>
</dbReference>
<dbReference type="InterPro" id="IPR016181">
    <property type="entry name" value="Acyl_CoA_acyltransferase"/>
</dbReference>